<feature type="compositionally biased region" description="Polar residues" evidence="1">
    <location>
        <begin position="379"/>
        <end position="395"/>
    </location>
</feature>
<accession>A0A2G5BJT7</accession>
<dbReference type="InterPro" id="IPR013083">
    <property type="entry name" value="Znf_RING/FYVE/PHD"/>
</dbReference>
<feature type="region of interest" description="Disordered" evidence="1">
    <location>
        <begin position="216"/>
        <end position="247"/>
    </location>
</feature>
<keyword evidence="3" id="KW-1185">Reference proteome</keyword>
<sequence length="850" mass="92121">MYEYVRRQQELQPTMFATKTFQWMDGSLRDSSWVKSYSKNNPTDPLAYSSSSLFGGQRVQTKPGALGALQRSAASLTPHRGLFMLRRHRQSSDTTATRPPSGVSGTFWPRRRGFTVPSVSQASPILFAVTEARELPQQQQAWRGPGRGRGATIAADHFQDEGTMGSDHHQHPPIGMPIAPHYAGTAATQMPQDKEKVRQAGKMPAFVNAGSSQSTSFAMPFSSPPPLPPLPPQLHSSFSPPTSPRPRTICHRARMLVQRVRTRHHDVSHQHFERAAPPLLQSSVLGISKKTPSDRDSHMVLTGLRAAVGSPKSSYLSPHSSPRKTPSRMLGGSSSRKPRVLPRSPLANPLVIAPLSPEERAIDDDDSCLTDGSIATHANGGTKTAPANRTNNGSSSEEDGLACKVCLRFKSLEWLVLCNARHPLCFGCVQTHVKCLLANTQACTVVCPFGSCAASIPTKHLRACLPPQRLQRLLANRQTRGKPSSRVGRSHSMSTRWNTTDSAGRAGQANRSDDGFDAPIIVVQESCGTAALSADPSVTHIRRPARLKFAPGVVLDNAQKRLSASMPMLQPPEPKIHNCRDSAEPVLSERTSVAPGSVDSVVIAASIAADSTLTLSPESVGSRLRRVPKAQEHLDTHSCKVDRCLHTHDNSPNLPSMCESVGANALKQYSSPLQASPLVPSGSPISLQPPAHTTAGIASATVATRTAQTPPPLPPPFRASATWITPGQRHSGYAEDLLLSATLFETIRRKAPSDDDDEGDDCETGVLEHLPVSHFHQPPQRLPLQSIVKHLPSTADDNGVYIPSWRIPSASRQHTLPLWADAQYESQQSGILCEAAALNFDLYETLHRRH</sequence>
<feature type="region of interest" description="Disordered" evidence="1">
    <location>
        <begin position="309"/>
        <end position="343"/>
    </location>
</feature>
<dbReference type="STRING" id="763665.A0A2G5BJT7"/>
<feature type="region of interest" description="Disordered" evidence="1">
    <location>
        <begin position="373"/>
        <end position="397"/>
    </location>
</feature>
<evidence type="ECO:0000256" key="1">
    <source>
        <dbReference type="SAM" id="MobiDB-lite"/>
    </source>
</evidence>
<dbReference type="AlphaFoldDB" id="A0A2G5BJT7"/>
<feature type="compositionally biased region" description="Low complexity" evidence="1">
    <location>
        <begin position="310"/>
        <end position="320"/>
    </location>
</feature>
<dbReference type="EMBL" id="KZ303487">
    <property type="protein sequence ID" value="PIA19251.1"/>
    <property type="molecule type" value="Genomic_DNA"/>
</dbReference>
<dbReference type="OrthoDB" id="5589821at2759"/>
<proteinExistence type="predicted"/>
<feature type="region of interest" description="Disordered" evidence="1">
    <location>
        <begin position="88"/>
        <end position="109"/>
    </location>
</feature>
<feature type="compositionally biased region" description="Pro residues" evidence="1">
    <location>
        <begin position="222"/>
        <end position="232"/>
    </location>
</feature>
<dbReference type="Gene3D" id="3.30.40.10">
    <property type="entry name" value="Zinc/RING finger domain, C3HC4 (zinc finger)"/>
    <property type="match status" value="1"/>
</dbReference>
<feature type="compositionally biased region" description="Polar residues" evidence="1">
    <location>
        <begin position="491"/>
        <end position="502"/>
    </location>
</feature>
<name>A0A2G5BJT7_COERN</name>
<organism evidence="2 3">
    <name type="scientific">Coemansia reversa (strain ATCC 12441 / NRRL 1564)</name>
    <dbReference type="NCBI Taxonomy" id="763665"/>
    <lineage>
        <taxon>Eukaryota</taxon>
        <taxon>Fungi</taxon>
        <taxon>Fungi incertae sedis</taxon>
        <taxon>Zoopagomycota</taxon>
        <taxon>Kickxellomycotina</taxon>
        <taxon>Kickxellomycetes</taxon>
        <taxon>Kickxellales</taxon>
        <taxon>Kickxellaceae</taxon>
        <taxon>Coemansia</taxon>
    </lineage>
</organism>
<dbReference type="Proteomes" id="UP000242474">
    <property type="component" value="Unassembled WGS sequence"/>
</dbReference>
<evidence type="ECO:0000313" key="3">
    <source>
        <dbReference type="Proteomes" id="UP000242474"/>
    </source>
</evidence>
<evidence type="ECO:0000313" key="2">
    <source>
        <dbReference type="EMBL" id="PIA19251.1"/>
    </source>
</evidence>
<protein>
    <submittedName>
        <fullName evidence="2">Uncharacterized protein</fullName>
    </submittedName>
</protein>
<gene>
    <name evidence="2" type="ORF">COEREDRAFT_79206</name>
</gene>
<reference evidence="2 3" key="1">
    <citation type="journal article" date="2015" name="Genome Biol. Evol.">
        <title>Phylogenomic analyses indicate that early fungi evolved digesting cell walls of algal ancestors of land plants.</title>
        <authorList>
            <person name="Chang Y."/>
            <person name="Wang S."/>
            <person name="Sekimoto S."/>
            <person name="Aerts A.L."/>
            <person name="Choi C."/>
            <person name="Clum A."/>
            <person name="LaButti K.M."/>
            <person name="Lindquist E.A."/>
            <person name="Yee Ngan C."/>
            <person name="Ohm R.A."/>
            <person name="Salamov A.A."/>
            <person name="Grigoriev I.V."/>
            <person name="Spatafora J.W."/>
            <person name="Berbee M.L."/>
        </authorList>
    </citation>
    <scope>NUCLEOTIDE SEQUENCE [LARGE SCALE GENOMIC DNA]</scope>
    <source>
        <strain evidence="2 3">NRRL 1564</strain>
    </source>
</reference>
<feature type="region of interest" description="Disordered" evidence="1">
    <location>
        <begin position="477"/>
        <end position="512"/>
    </location>
</feature>